<accession>A0AAE3VK16</accession>
<evidence type="ECO:0000259" key="1">
    <source>
        <dbReference type="SMART" id="SM01321"/>
    </source>
</evidence>
<dbReference type="InterPro" id="IPR036515">
    <property type="entry name" value="Transposase_17_sf"/>
</dbReference>
<evidence type="ECO:0000313" key="2">
    <source>
        <dbReference type="EMBL" id="MDQ0291873.1"/>
    </source>
</evidence>
<dbReference type="Proteomes" id="UP001238163">
    <property type="component" value="Unassembled WGS sequence"/>
</dbReference>
<dbReference type="InterPro" id="IPR002686">
    <property type="entry name" value="Transposase_17"/>
</dbReference>
<reference evidence="2" key="1">
    <citation type="submission" date="2023-07" db="EMBL/GenBank/DDBJ databases">
        <title>Genomic Encyclopedia of Type Strains, Phase IV (KMG-IV): sequencing the most valuable type-strain genomes for metagenomic binning, comparative biology and taxonomic classification.</title>
        <authorList>
            <person name="Goeker M."/>
        </authorList>
    </citation>
    <scope>NUCLEOTIDE SEQUENCE</scope>
    <source>
        <strain evidence="2">DSM 24202</strain>
    </source>
</reference>
<dbReference type="GO" id="GO:0006313">
    <property type="term" value="P:DNA transposition"/>
    <property type="evidence" value="ECO:0007669"/>
    <property type="project" value="InterPro"/>
</dbReference>
<proteinExistence type="predicted"/>
<dbReference type="Gene3D" id="3.30.70.1290">
    <property type="entry name" value="Transposase IS200-like"/>
    <property type="match status" value="1"/>
</dbReference>
<dbReference type="GO" id="GO:0003677">
    <property type="term" value="F:DNA binding"/>
    <property type="evidence" value="ECO:0007669"/>
    <property type="project" value="InterPro"/>
</dbReference>
<dbReference type="GO" id="GO:0004803">
    <property type="term" value="F:transposase activity"/>
    <property type="evidence" value="ECO:0007669"/>
    <property type="project" value="InterPro"/>
</dbReference>
<dbReference type="EMBL" id="JAUSVL010000001">
    <property type="protein sequence ID" value="MDQ0291873.1"/>
    <property type="molecule type" value="Genomic_DNA"/>
</dbReference>
<dbReference type="PANTHER" id="PTHR33360">
    <property type="entry name" value="TRANSPOSASE FOR INSERTION SEQUENCE ELEMENT IS200"/>
    <property type="match status" value="1"/>
</dbReference>
<evidence type="ECO:0000313" key="3">
    <source>
        <dbReference type="Proteomes" id="UP001238163"/>
    </source>
</evidence>
<organism evidence="2 3">
    <name type="scientific">Oligosphaera ethanolica</name>
    <dbReference type="NCBI Taxonomy" id="760260"/>
    <lineage>
        <taxon>Bacteria</taxon>
        <taxon>Pseudomonadati</taxon>
        <taxon>Lentisphaerota</taxon>
        <taxon>Oligosphaeria</taxon>
        <taxon>Oligosphaerales</taxon>
        <taxon>Oligosphaeraceae</taxon>
        <taxon>Oligosphaera</taxon>
    </lineage>
</organism>
<dbReference type="NCBIfam" id="NF033573">
    <property type="entry name" value="transpos_IS200"/>
    <property type="match status" value="1"/>
</dbReference>
<sequence>MPQSLSNILLHLIFSTKDRQPWLVNDLRCKAHALLAGTVRQRDCEAYRVGGTEDHVHMAILLARTIAVADLVQDIKISSSRWLKRQDPSLKVFAWQNGYGIFSIGVSQKEVLQHYIDGQMEHHRTHTFQDEYRAFLRKHGIKYDEKYVWD</sequence>
<dbReference type="SMART" id="SM01321">
    <property type="entry name" value="Y1_Tnp"/>
    <property type="match status" value="1"/>
</dbReference>
<dbReference type="AlphaFoldDB" id="A0AAE3VK16"/>
<feature type="domain" description="Transposase IS200-like" evidence="1">
    <location>
        <begin position="5"/>
        <end position="119"/>
    </location>
</feature>
<name>A0AAE3VK16_9BACT</name>
<dbReference type="RefSeq" id="WP_307265270.1">
    <property type="nucleotide sequence ID" value="NZ_JAUSVL010000001.1"/>
</dbReference>
<gene>
    <name evidence="2" type="ORF">J3R75_003980</name>
</gene>
<dbReference type="SUPFAM" id="SSF143422">
    <property type="entry name" value="Transposase IS200-like"/>
    <property type="match status" value="1"/>
</dbReference>
<comment type="caution">
    <text evidence="2">The sequence shown here is derived from an EMBL/GenBank/DDBJ whole genome shotgun (WGS) entry which is preliminary data.</text>
</comment>
<dbReference type="PANTHER" id="PTHR33360:SF2">
    <property type="entry name" value="TRANSPOSASE FOR INSERTION SEQUENCE ELEMENT IS200"/>
    <property type="match status" value="1"/>
</dbReference>
<protein>
    <submittedName>
        <fullName evidence="2">REP element-mobilizing transposase RayT</fullName>
    </submittedName>
</protein>
<keyword evidence="3" id="KW-1185">Reference proteome</keyword>
<dbReference type="Pfam" id="PF01797">
    <property type="entry name" value="Y1_Tnp"/>
    <property type="match status" value="1"/>
</dbReference>